<name>A0A0R2G1H6_9LACO</name>
<reference evidence="10 11" key="1">
    <citation type="journal article" date="2015" name="Genome Announc.">
        <title>Expanding the biotechnology potential of lactobacilli through comparative genomics of 213 strains and associated genera.</title>
        <authorList>
            <person name="Sun Z."/>
            <person name="Harris H.M."/>
            <person name="McCann A."/>
            <person name="Guo C."/>
            <person name="Argimon S."/>
            <person name="Zhang W."/>
            <person name="Yang X."/>
            <person name="Jeffery I.B."/>
            <person name="Cooney J.C."/>
            <person name="Kagawa T.F."/>
            <person name="Liu W."/>
            <person name="Song Y."/>
            <person name="Salvetti E."/>
            <person name="Wrobel A."/>
            <person name="Rasinkangas P."/>
            <person name="Parkhill J."/>
            <person name="Rea M.C."/>
            <person name="O'Sullivan O."/>
            <person name="Ritari J."/>
            <person name="Douillard F.P."/>
            <person name="Paul Ross R."/>
            <person name="Yang R."/>
            <person name="Briner A.E."/>
            <person name="Felis G.E."/>
            <person name="de Vos W.M."/>
            <person name="Barrangou R."/>
            <person name="Klaenhammer T.R."/>
            <person name="Caufield P.W."/>
            <person name="Cui Y."/>
            <person name="Zhang H."/>
            <person name="O'Toole P.W."/>
        </authorList>
    </citation>
    <scope>NUCLEOTIDE SEQUENCE [LARGE SCALE GENOMIC DNA]</scope>
    <source>
        <strain evidence="10 11">DSM 20190</strain>
    </source>
</reference>
<dbReference type="SUPFAM" id="SSF50182">
    <property type="entry name" value="Sm-like ribonucleoproteins"/>
    <property type="match status" value="1"/>
</dbReference>
<comment type="similarity">
    <text evidence="2">Belongs to the MscS (TC 1.A.23) family.</text>
</comment>
<evidence type="ECO:0000259" key="8">
    <source>
        <dbReference type="Pfam" id="PF00924"/>
    </source>
</evidence>
<evidence type="ECO:0000256" key="2">
    <source>
        <dbReference type="ARBA" id="ARBA00008017"/>
    </source>
</evidence>
<dbReference type="FunCoup" id="A0A0R2G1H6">
    <property type="interactions" value="98"/>
</dbReference>
<evidence type="ECO:0000256" key="6">
    <source>
        <dbReference type="ARBA" id="ARBA00023136"/>
    </source>
</evidence>
<dbReference type="STRING" id="1123500.GCA_000420365_01305"/>
<evidence type="ECO:0000256" key="7">
    <source>
        <dbReference type="SAM" id="Phobius"/>
    </source>
</evidence>
<comment type="caution">
    <text evidence="10">The sequence shown here is derived from an EMBL/GenBank/DDBJ whole genome shotgun (WGS) entry which is preliminary data.</text>
</comment>
<dbReference type="InterPro" id="IPR011014">
    <property type="entry name" value="MscS_channel_TM-2"/>
</dbReference>
<dbReference type="Gene3D" id="2.30.30.60">
    <property type="match status" value="1"/>
</dbReference>
<evidence type="ECO:0000313" key="10">
    <source>
        <dbReference type="EMBL" id="KRN30820.1"/>
    </source>
</evidence>
<dbReference type="PANTHER" id="PTHR30566">
    <property type="entry name" value="YNAI-RELATED MECHANOSENSITIVE ION CHANNEL"/>
    <property type="match status" value="1"/>
</dbReference>
<dbReference type="eggNOG" id="COG0668">
    <property type="taxonomic scope" value="Bacteria"/>
</dbReference>
<keyword evidence="5 7" id="KW-1133">Transmembrane helix</keyword>
<feature type="transmembrane region" description="Helical" evidence="7">
    <location>
        <begin position="149"/>
        <end position="169"/>
    </location>
</feature>
<accession>A0A0R2G1H6</accession>
<proteinExistence type="inferred from homology"/>
<evidence type="ECO:0000259" key="9">
    <source>
        <dbReference type="Pfam" id="PF21088"/>
    </source>
</evidence>
<dbReference type="Proteomes" id="UP000051296">
    <property type="component" value="Unassembled WGS sequence"/>
</dbReference>
<dbReference type="PANTHER" id="PTHR30566:SF5">
    <property type="entry name" value="MECHANOSENSITIVE ION CHANNEL PROTEIN 1, MITOCHONDRIAL-RELATED"/>
    <property type="match status" value="1"/>
</dbReference>
<dbReference type="GO" id="GO:0055085">
    <property type="term" value="P:transmembrane transport"/>
    <property type="evidence" value="ECO:0007669"/>
    <property type="project" value="InterPro"/>
</dbReference>
<evidence type="ECO:0000313" key="11">
    <source>
        <dbReference type="Proteomes" id="UP000051296"/>
    </source>
</evidence>
<keyword evidence="6 7" id="KW-0472">Membrane</keyword>
<organism evidence="10 11">
    <name type="scientific">Weissella halotolerans DSM 20190</name>
    <dbReference type="NCBI Taxonomy" id="1123500"/>
    <lineage>
        <taxon>Bacteria</taxon>
        <taxon>Bacillati</taxon>
        <taxon>Bacillota</taxon>
        <taxon>Bacilli</taxon>
        <taxon>Lactobacillales</taxon>
        <taxon>Lactobacillaceae</taxon>
        <taxon>Weissella</taxon>
    </lineage>
</organism>
<keyword evidence="4 7" id="KW-0812">Transmembrane</keyword>
<dbReference type="InterPro" id="IPR010920">
    <property type="entry name" value="LSM_dom_sf"/>
</dbReference>
<protein>
    <submittedName>
        <fullName evidence="10">Small mechanosensitive channel</fullName>
    </submittedName>
</protein>
<feature type="transmembrane region" description="Helical" evidence="7">
    <location>
        <begin position="12"/>
        <end position="31"/>
    </location>
</feature>
<dbReference type="Pfam" id="PF00924">
    <property type="entry name" value="MS_channel_2nd"/>
    <property type="match status" value="1"/>
</dbReference>
<dbReference type="AlphaFoldDB" id="A0A0R2G1H6"/>
<gene>
    <name evidence="10" type="ORF">IV68_GL001247</name>
</gene>
<dbReference type="EMBL" id="JQAX01000005">
    <property type="protein sequence ID" value="KRN30820.1"/>
    <property type="molecule type" value="Genomic_DNA"/>
</dbReference>
<evidence type="ECO:0000256" key="4">
    <source>
        <dbReference type="ARBA" id="ARBA00022692"/>
    </source>
</evidence>
<evidence type="ECO:0000256" key="3">
    <source>
        <dbReference type="ARBA" id="ARBA00022475"/>
    </source>
</evidence>
<evidence type="ECO:0000256" key="1">
    <source>
        <dbReference type="ARBA" id="ARBA00004651"/>
    </source>
</evidence>
<evidence type="ECO:0000256" key="5">
    <source>
        <dbReference type="ARBA" id="ARBA00022989"/>
    </source>
</evidence>
<feature type="domain" description="Mechanosensitive ion channel transmembrane helices 2/3" evidence="9">
    <location>
        <begin position="137"/>
        <end position="170"/>
    </location>
</feature>
<feature type="transmembrane region" description="Helical" evidence="7">
    <location>
        <begin position="43"/>
        <end position="70"/>
    </location>
</feature>
<keyword evidence="11" id="KW-1185">Reference proteome</keyword>
<dbReference type="InterPro" id="IPR049142">
    <property type="entry name" value="MS_channel_1st"/>
</dbReference>
<dbReference type="GO" id="GO:0005886">
    <property type="term" value="C:plasma membrane"/>
    <property type="evidence" value="ECO:0007669"/>
    <property type="project" value="UniProtKB-SubCell"/>
</dbReference>
<keyword evidence="3" id="KW-1003">Cell membrane</keyword>
<dbReference type="InterPro" id="IPR006685">
    <property type="entry name" value="MscS_channel_2nd"/>
</dbReference>
<comment type="subcellular location">
    <subcellularLocation>
        <location evidence="1">Cell membrane</location>
        <topology evidence="1">Multi-pass membrane protein</topology>
    </subcellularLocation>
</comment>
<dbReference type="Pfam" id="PF21088">
    <property type="entry name" value="MS_channel_1st"/>
    <property type="match status" value="1"/>
</dbReference>
<dbReference type="Gene3D" id="1.10.287.1260">
    <property type="match status" value="1"/>
</dbReference>
<dbReference type="PATRIC" id="fig|1123500.6.peg.1246"/>
<dbReference type="InParanoid" id="A0A0R2G1H6"/>
<feature type="transmembrane region" description="Helical" evidence="7">
    <location>
        <begin position="119"/>
        <end position="143"/>
    </location>
</feature>
<feature type="domain" description="Mechanosensitive ion channel MscS" evidence="8">
    <location>
        <begin position="173"/>
        <end position="234"/>
    </location>
</feature>
<dbReference type="InterPro" id="IPR023408">
    <property type="entry name" value="MscS_beta-dom_sf"/>
</dbReference>
<feature type="transmembrane region" description="Helical" evidence="7">
    <location>
        <begin position="76"/>
        <end position="98"/>
    </location>
</feature>
<dbReference type="SUPFAM" id="SSF82861">
    <property type="entry name" value="Mechanosensitive channel protein MscS (YggB), transmembrane region"/>
    <property type="match status" value="1"/>
</dbReference>
<sequence length="342" mass="37935">MTQFDWLTVGEALAAIGVTWLVGHYFVRWLFAKLVPRLGRWSLLANLVQALRGPAQWFVFASGWYLALYALHAPRFVFILGNRMVATIMMLSFGYALYQLMPHFMHLVDRAGNRLDVKVDNLVGPFLTHIGQACMVVLIFFIILSIWGINLSGLFAGVGLAGLAVSMAAQDQIRNLLGGFIIITERPFSIGDKIQSPSVFGIVEDITFRSTRLRTLDGTLLVVPNATLANEPITDISRVKIPRANVTFTLASDTTQPELDQLFKKMMAFLKQNWRFDDTKMAYQIMVTGLTVQGVAIQVIAPMSDRGADDFFGSTTDLNIALLDLIEELGIKLAAYPAIADK</sequence>